<evidence type="ECO:0000313" key="3">
    <source>
        <dbReference type="Proteomes" id="UP000262477"/>
    </source>
</evidence>
<name>A0A371PY44_STRIH</name>
<accession>A0A371PY44</accession>
<organism evidence="2 3">
    <name type="scientific">Streptomyces inhibens</name>
    <dbReference type="NCBI Taxonomy" id="2293571"/>
    <lineage>
        <taxon>Bacteria</taxon>
        <taxon>Bacillati</taxon>
        <taxon>Actinomycetota</taxon>
        <taxon>Actinomycetes</taxon>
        <taxon>Kitasatosporales</taxon>
        <taxon>Streptomycetaceae</taxon>
        <taxon>Streptomyces</taxon>
    </lineage>
</organism>
<feature type="compositionally biased region" description="Pro residues" evidence="1">
    <location>
        <begin position="73"/>
        <end position="90"/>
    </location>
</feature>
<protein>
    <submittedName>
        <fullName evidence="2">Uncharacterized protein</fullName>
    </submittedName>
</protein>
<feature type="region of interest" description="Disordered" evidence="1">
    <location>
        <begin position="59"/>
        <end position="151"/>
    </location>
</feature>
<feature type="compositionally biased region" description="Gly residues" evidence="1">
    <location>
        <begin position="124"/>
        <end position="141"/>
    </location>
</feature>
<proteinExistence type="predicted"/>
<dbReference type="EMBL" id="QUAC01000216">
    <property type="protein sequence ID" value="REK87398.1"/>
    <property type="molecule type" value="Genomic_DNA"/>
</dbReference>
<dbReference type="AlphaFoldDB" id="A0A371PY44"/>
<gene>
    <name evidence="2" type="ORF">DY245_27005</name>
</gene>
<dbReference type="Proteomes" id="UP000262477">
    <property type="component" value="Unassembled WGS sequence"/>
</dbReference>
<evidence type="ECO:0000313" key="2">
    <source>
        <dbReference type="EMBL" id="REK87398.1"/>
    </source>
</evidence>
<evidence type="ECO:0000256" key="1">
    <source>
        <dbReference type="SAM" id="MobiDB-lite"/>
    </source>
</evidence>
<feature type="compositionally biased region" description="Gly residues" evidence="1">
    <location>
        <begin position="91"/>
        <end position="100"/>
    </location>
</feature>
<reference evidence="2 3" key="1">
    <citation type="submission" date="2018-08" db="EMBL/GenBank/DDBJ databases">
        <title>Streptomyces NEAU-D10 sp. nov., a novel Actinomycete isolated from soil.</title>
        <authorList>
            <person name="Jin L."/>
        </authorList>
    </citation>
    <scope>NUCLEOTIDE SEQUENCE [LARGE SCALE GENOMIC DNA]</scope>
    <source>
        <strain evidence="2 3">NEAU-D10</strain>
    </source>
</reference>
<keyword evidence="3" id="KW-1185">Reference proteome</keyword>
<comment type="caution">
    <text evidence="2">The sequence shown here is derived from an EMBL/GenBank/DDBJ whole genome shotgun (WGS) entry which is preliminary data.</text>
</comment>
<sequence length="151" mass="14935">MPPDFRGVADGDGVDSFAVDWVNGCSPVEPVGSANTSAVAAPFGRVRTTVRSTATTMAPAMIATRHADCHQGPPSPAPPPPPPPRPPGPLGGPGGPGREGFGCRRHGLAPPCVGSYEGRPDGGPESGPVGGPVGWLSGGRGDVTSPSSGAR</sequence>